<dbReference type="PANTHER" id="PTHR43570:SF20">
    <property type="entry name" value="ALDEHYDE DEHYDROGENASE ALDX-RELATED"/>
    <property type="match status" value="1"/>
</dbReference>
<feature type="coiled-coil region" evidence="8">
    <location>
        <begin position="2"/>
        <end position="29"/>
    </location>
</feature>
<dbReference type="Proteomes" id="UP000194841">
    <property type="component" value="Unassembled WGS sequence"/>
</dbReference>
<evidence type="ECO:0000256" key="5">
    <source>
        <dbReference type="PIRSR" id="PIRSR036492-1"/>
    </source>
</evidence>
<evidence type="ECO:0000313" key="10">
    <source>
        <dbReference type="EMBL" id="OUL58739.1"/>
    </source>
</evidence>
<dbReference type="PANTHER" id="PTHR43570">
    <property type="entry name" value="ALDEHYDE DEHYDROGENASE"/>
    <property type="match status" value="1"/>
</dbReference>
<evidence type="ECO:0000256" key="2">
    <source>
        <dbReference type="ARBA" id="ARBA00023002"/>
    </source>
</evidence>
<dbReference type="InterPro" id="IPR016163">
    <property type="entry name" value="Ald_DH_C"/>
</dbReference>
<dbReference type="GO" id="GO:0005737">
    <property type="term" value="C:cytoplasm"/>
    <property type="evidence" value="ECO:0007669"/>
    <property type="project" value="TreeGrafter"/>
</dbReference>
<dbReference type="PIRSF" id="PIRSF036492">
    <property type="entry name" value="ALDH"/>
    <property type="match status" value="1"/>
</dbReference>
<sequence length="471" mass="52321">MSQTVNTEIEQLEQQFEAMQALVKSEGELSPSQRVNLLKQLKKALLAEQDSLICALNEDYGKRSEFDSLMADILPTISHLNYTIKKLPKWIKPQRRSSGLLMLPSTVRVYPSSLGVVGVMVPWNFPINLTFGPLISAIAAGNRVAIKLSEFTPATNQVIVKICAVLQDNVFVIQGEQAVSERFSQLPFDHLFFTGSTSVGRHVMAAAAKNLTPVTLELGGKSPVVIAPNMSVKHAVERIIFGKCLNSGQICVAPDYVLLPKDQEMAFITTFQETFLTMYPNGLQDDDYSAVINHAQFERLSQLLNNAKEQKANIYPACEPSIDVSERRMVPHLVTQLPADNDLLINEIFGPILPIVTYQELDDAIAYINARPHPLALYIMSFDTDVQHKVIAQTRSGGVAINDTVLQVALEDAPFGGVGASGMGQYHGYEGFNTFSKSRTVFKSYRFNPRATLLIRYRALLMNVIKRVFIR</sequence>
<dbReference type="SUPFAM" id="SSF53720">
    <property type="entry name" value="ALDH-like"/>
    <property type="match status" value="1"/>
</dbReference>
<evidence type="ECO:0000256" key="4">
    <source>
        <dbReference type="PIRNR" id="PIRNR036492"/>
    </source>
</evidence>
<dbReference type="AlphaFoldDB" id="A0A244CU26"/>
<keyword evidence="11" id="KW-1185">Reference proteome</keyword>
<dbReference type="PROSITE" id="PS00687">
    <property type="entry name" value="ALDEHYDE_DEHYDR_GLU"/>
    <property type="match status" value="1"/>
</dbReference>
<dbReference type="GO" id="GO:0006081">
    <property type="term" value="P:aldehyde metabolic process"/>
    <property type="evidence" value="ECO:0007669"/>
    <property type="project" value="InterPro"/>
</dbReference>
<reference evidence="10 11" key="1">
    <citation type="submission" date="2017-02" db="EMBL/GenBank/DDBJ databases">
        <title>Pseudoalteromonas ulvae TC14 Genome.</title>
        <authorList>
            <person name="Molmeret M."/>
        </authorList>
    </citation>
    <scope>NUCLEOTIDE SEQUENCE [LARGE SCALE GENOMIC DNA]</scope>
    <source>
        <strain evidence="10">TC14</strain>
    </source>
</reference>
<dbReference type="Gene3D" id="3.40.605.10">
    <property type="entry name" value="Aldehyde Dehydrogenase, Chain A, domain 1"/>
    <property type="match status" value="1"/>
</dbReference>
<evidence type="ECO:0000256" key="3">
    <source>
        <dbReference type="ARBA" id="ARBA00023027"/>
    </source>
</evidence>
<comment type="caution">
    <text evidence="10">The sequence shown here is derived from an EMBL/GenBank/DDBJ whole genome shotgun (WGS) entry which is preliminary data.</text>
</comment>
<dbReference type="InterPro" id="IPR015590">
    <property type="entry name" value="Aldehyde_DH_dom"/>
</dbReference>
<dbReference type="InterPro" id="IPR016161">
    <property type="entry name" value="Ald_DH/histidinol_DH"/>
</dbReference>
<evidence type="ECO:0000259" key="9">
    <source>
        <dbReference type="Pfam" id="PF00171"/>
    </source>
</evidence>
<comment type="similarity">
    <text evidence="1 4 7">Belongs to the aldehyde dehydrogenase family.</text>
</comment>
<evidence type="ECO:0000256" key="8">
    <source>
        <dbReference type="SAM" id="Coils"/>
    </source>
</evidence>
<evidence type="ECO:0000313" key="11">
    <source>
        <dbReference type="Proteomes" id="UP000194841"/>
    </source>
</evidence>
<keyword evidence="2 4" id="KW-0560">Oxidoreductase</keyword>
<dbReference type="EMBL" id="MWPV01000001">
    <property type="protein sequence ID" value="OUL58739.1"/>
    <property type="molecule type" value="Genomic_DNA"/>
</dbReference>
<accession>A0A244CU26</accession>
<keyword evidence="8" id="KW-0175">Coiled coil</keyword>
<feature type="active site" evidence="5">
    <location>
        <position position="251"/>
    </location>
</feature>
<dbReference type="Gene3D" id="3.40.309.10">
    <property type="entry name" value="Aldehyde Dehydrogenase, Chain A, domain 2"/>
    <property type="match status" value="1"/>
</dbReference>
<evidence type="ECO:0000256" key="1">
    <source>
        <dbReference type="ARBA" id="ARBA00009986"/>
    </source>
</evidence>
<dbReference type="OrthoDB" id="9812625at2"/>
<gene>
    <name evidence="10" type="ORF">B1199_00155</name>
</gene>
<dbReference type="InterPro" id="IPR012394">
    <property type="entry name" value="Aldehyde_DH_NAD(P)"/>
</dbReference>
<evidence type="ECO:0000256" key="7">
    <source>
        <dbReference type="RuleBase" id="RU003345"/>
    </source>
</evidence>
<dbReference type="GO" id="GO:0004029">
    <property type="term" value="F:aldehyde dehydrogenase (NAD+) activity"/>
    <property type="evidence" value="ECO:0007669"/>
    <property type="project" value="TreeGrafter"/>
</dbReference>
<proteinExistence type="inferred from homology"/>
<organism evidence="10 11">
    <name type="scientific">Pseudoalteromonas ulvae</name>
    <dbReference type="NCBI Taxonomy" id="107327"/>
    <lineage>
        <taxon>Bacteria</taxon>
        <taxon>Pseudomonadati</taxon>
        <taxon>Pseudomonadota</taxon>
        <taxon>Gammaproteobacteria</taxon>
        <taxon>Alteromonadales</taxon>
        <taxon>Pseudoalteromonadaceae</taxon>
        <taxon>Pseudoalteromonas</taxon>
    </lineage>
</organism>
<feature type="domain" description="Aldehyde dehydrogenase" evidence="9">
    <location>
        <begin position="10"/>
        <end position="441"/>
    </location>
</feature>
<name>A0A244CU26_PSEDV</name>
<protein>
    <recommendedName>
        <fullName evidence="4">Aldehyde dehydrogenase</fullName>
    </recommendedName>
</protein>
<dbReference type="InterPro" id="IPR016162">
    <property type="entry name" value="Ald_DH_N"/>
</dbReference>
<keyword evidence="3" id="KW-0520">NAD</keyword>
<dbReference type="InterPro" id="IPR029510">
    <property type="entry name" value="Ald_DH_CS_GLU"/>
</dbReference>
<dbReference type="CDD" id="cd07133">
    <property type="entry name" value="ALDH_CALDH_CalB"/>
    <property type="match status" value="1"/>
</dbReference>
<dbReference type="Pfam" id="PF00171">
    <property type="entry name" value="Aldedh"/>
    <property type="match status" value="1"/>
</dbReference>
<feature type="active site" evidence="5 6">
    <location>
        <position position="217"/>
    </location>
</feature>
<evidence type="ECO:0000256" key="6">
    <source>
        <dbReference type="PROSITE-ProRule" id="PRU10007"/>
    </source>
</evidence>